<evidence type="ECO:0000256" key="4">
    <source>
        <dbReference type="ARBA" id="ARBA00022927"/>
    </source>
</evidence>
<keyword evidence="4" id="KW-0653">Protein transport</keyword>
<keyword evidence="10" id="KW-1185">Reference proteome</keyword>
<evidence type="ECO:0000256" key="2">
    <source>
        <dbReference type="ARBA" id="ARBA00022448"/>
    </source>
</evidence>
<feature type="region of interest" description="Disordered" evidence="8">
    <location>
        <begin position="43"/>
        <end position="86"/>
    </location>
</feature>
<dbReference type="GO" id="GO:0015031">
    <property type="term" value="P:protein transport"/>
    <property type="evidence" value="ECO:0007669"/>
    <property type="project" value="UniProtKB-KW"/>
</dbReference>
<dbReference type="Gene3D" id="1.20.5.3310">
    <property type="match status" value="1"/>
</dbReference>
<keyword evidence="6" id="KW-0811">Translocation</keyword>
<gene>
    <name evidence="9" type="ORF">DVK44_14235</name>
</gene>
<evidence type="ECO:0000313" key="9">
    <source>
        <dbReference type="EMBL" id="AXG78676.1"/>
    </source>
</evidence>
<evidence type="ECO:0000256" key="7">
    <source>
        <dbReference type="ARBA" id="ARBA00023136"/>
    </source>
</evidence>
<dbReference type="AlphaFoldDB" id="A0A345HPQ2"/>
<keyword evidence="2" id="KW-0813">Transport</keyword>
<dbReference type="OrthoDB" id="5245163at2"/>
<protein>
    <submittedName>
        <fullName evidence="9">Sec-independent protein translocase TatA</fullName>
    </submittedName>
</protein>
<dbReference type="Pfam" id="PF02416">
    <property type="entry name" value="TatA_B_E"/>
    <property type="match status" value="1"/>
</dbReference>
<name>A0A345HPQ2_9ACTN</name>
<reference evidence="10" key="1">
    <citation type="submission" date="2018-07" db="EMBL/GenBank/DDBJ databases">
        <authorList>
            <person name="Zhao J."/>
        </authorList>
    </citation>
    <scope>NUCLEOTIDE SEQUENCE [LARGE SCALE GENOMIC DNA]</scope>
    <source>
        <strain evidence="10">GSSD-12</strain>
    </source>
</reference>
<dbReference type="EMBL" id="CP031194">
    <property type="protein sequence ID" value="AXG78676.1"/>
    <property type="molecule type" value="Genomic_DNA"/>
</dbReference>
<evidence type="ECO:0000256" key="3">
    <source>
        <dbReference type="ARBA" id="ARBA00022692"/>
    </source>
</evidence>
<dbReference type="KEGG" id="spad:DVK44_14235"/>
<accession>A0A345HPQ2</accession>
<evidence type="ECO:0000256" key="8">
    <source>
        <dbReference type="SAM" id="MobiDB-lite"/>
    </source>
</evidence>
<organism evidence="9 10">
    <name type="scientific">Streptomyces paludis</name>
    <dbReference type="NCBI Taxonomy" id="2282738"/>
    <lineage>
        <taxon>Bacteria</taxon>
        <taxon>Bacillati</taxon>
        <taxon>Actinomycetota</taxon>
        <taxon>Actinomycetes</taxon>
        <taxon>Kitasatosporales</taxon>
        <taxon>Streptomycetaceae</taxon>
        <taxon>Streptomyces</taxon>
    </lineage>
</organism>
<keyword evidence="5" id="KW-1133">Transmembrane helix</keyword>
<comment type="subcellular location">
    <subcellularLocation>
        <location evidence="1">Membrane</location>
        <topology evidence="1">Single-pass membrane protein</topology>
    </subcellularLocation>
</comment>
<keyword evidence="3" id="KW-0812">Transmembrane</keyword>
<proteinExistence type="predicted"/>
<evidence type="ECO:0000256" key="5">
    <source>
        <dbReference type="ARBA" id="ARBA00022989"/>
    </source>
</evidence>
<evidence type="ECO:0000256" key="1">
    <source>
        <dbReference type="ARBA" id="ARBA00004167"/>
    </source>
</evidence>
<sequence length="86" mass="8807">MFGMSELAVILLVIAVIVGVKKLPELTRSAGKAARILKSEKQALKEEGGGGTVPDASAKGARPGEPGGRRVVSGTIINRDEPPATS</sequence>
<evidence type="ECO:0000313" key="10">
    <source>
        <dbReference type="Proteomes" id="UP000253868"/>
    </source>
</evidence>
<dbReference type="InterPro" id="IPR003369">
    <property type="entry name" value="TatA/B/E"/>
</dbReference>
<dbReference type="GO" id="GO:0016020">
    <property type="term" value="C:membrane"/>
    <property type="evidence" value="ECO:0007669"/>
    <property type="project" value="UniProtKB-ARBA"/>
</dbReference>
<dbReference type="Proteomes" id="UP000253868">
    <property type="component" value="Chromosome"/>
</dbReference>
<evidence type="ECO:0000256" key="6">
    <source>
        <dbReference type="ARBA" id="ARBA00023010"/>
    </source>
</evidence>
<keyword evidence="7" id="KW-0472">Membrane</keyword>